<name>A0AAE1QY70_9SOLA</name>
<reference evidence="1" key="1">
    <citation type="submission" date="2023-12" db="EMBL/GenBank/DDBJ databases">
        <title>Genome assembly of Anisodus tanguticus.</title>
        <authorList>
            <person name="Wang Y.-J."/>
        </authorList>
    </citation>
    <scope>NUCLEOTIDE SEQUENCE</scope>
    <source>
        <strain evidence="1">KB-2021</strain>
        <tissue evidence="1">Leaf</tissue>
    </source>
</reference>
<organism evidence="1 2">
    <name type="scientific">Anisodus tanguticus</name>
    <dbReference type="NCBI Taxonomy" id="243964"/>
    <lineage>
        <taxon>Eukaryota</taxon>
        <taxon>Viridiplantae</taxon>
        <taxon>Streptophyta</taxon>
        <taxon>Embryophyta</taxon>
        <taxon>Tracheophyta</taxon>
        <taxon>Spermatophyta</taxon>
        <taxon>Magnoliopsida</taxon>
        <taxon>eudicotyledons</taxon>
        <taxon>Gunneridae</taxon>
        <taxon>Pentapetalae</taxon>
        <taxon>asterids</taxon>
        <taxon>lamiids</taxon>
        <taxon>Solanales</taxon>
        <taxon>Solanaceae</taxon>
        <taxon>Solanoideae</taxon>
        <taxon>Hyoscyameae</taxon>
        <taxon>Anisodus</taxon>
    </lineage>
</organism>
<evidence type="ECO:0000313" key="1">
    <source>
        <dbReference type="EMBL" id="KAK4341344.1"/>
    </source>
</evidence>
<keyword evidence="2" id="KW-1185">Reference proteome</keyword>
<dbReference type="InterPro" id="IPR023203">
    <property type="entry name" value="TTHA0068_sf"/>
</dbReference>
<sequence>MANISISLPKFKQTLISFTKFMNLSSLSNFPYSKVHFHNNYYHQFKETNTTSYNYRLYSRRSFVEDEDEDDLKSENYSFQEAVALFNSRDYYRCHDVLEALWNQSQEPSRTILHGILQCAVGFHHLFNQNHKGAMMELGEGLCKLRKFNFENGPFYQFEKEISEVLDFIYRTQLELAACGDDICITMDQSERSYQLLGAFGAGQQLYSLASYQDDNYLIFSSGKYHGDIEQLRIKLPTIDVSEENLKELEYI</sequence>
<comment type="caution">
    <text evidence="1">The sequence shown here is derived from an EMBL/GenBank/DDBJ whole genome shotgun (WGS) entry which is preliminary data.</text>
</comment>
<dbReference type="InterPro" id="IPR005500">
    <property type="entry name" value="DUF309"/>
</dbReference>
<accession>A0AAE1QY70</accession>
<dbReference type="Pfam" id="PF03745">
    <property type="entry name" value="DUF309"/>
    <property type="match status" value="1"/>
</dbReference>
<gene>
    <name evidence="1" type="ORF">RND71_039845</name>
</gene>
<dbReference type="PANTHER" id="PTHR34796:SF1">
    <property type="entry name" value="EXPRESSED PROTEIN"/>
    <property type="match status" value="1"/>
</dbReference>
<protein>
    <recommendedName>
        <fullName evidence="3">DUF309 domain-containing protein</fullName>
    </recommendedName>
</protein>
<dbReference type="SUPFAM" id="SSF140663">
    <property type="entry name" value="TTHA0068-like"/>
    <property type="match status" value="1"/>
</dbReference>
<dbReference type="Proteomes" id="UP001291623">
    <property type="component" value="Unassembled WGS sequence"/>
</dbReference>
<dbReference type="AlphaFoldDB" id="A0AAE1QY70"/>
<dbReference type="Gene3D" id="1.10.3450.10">
    <property type="entry name" value="TTHA0068-like"/>
    <property type="match status" value="1"/>
</dbReference>
<dbReference type="EMBL" id="JAVYJV010000022">
    <property type="protein sequence ID" value="KAK4341344.1"/>
    <property type="molecule type" value="Genomic_DNA"/>
</dbReference>
<evidence type="ECO:0008006" key="3">
    <source>
        <dbReference type="Google" id="ProtNLM"/>
    </source>
</evidence>
<dbReference type="PANTHER" id="PTHR34796">
    <property type="entry name" value="EXPRESSED PROTEIN"/>
    <property type="match status" value="1"/>
</dbReference>
<proteinExistence type="predicted"/>
<evidence type="ECO:0000313" key="2">
    <source>
        <dbReference type="Proteomes" id="UP001291623"/>
    </source>
</evidence>